<dbReference type="AlphaFoldDB" id="A0A4C2A0A2"/>
<reference evidence="1 2" key="1">
    <citation type="journal article" date="2019" name="Commun. Biol.">
        <title>The bagworm genome reveals a unique fibroin gene that provides high tensile strength.</title>
        <authorList>
            <person name="Kono N."/>
            <person name="Nakamura H."/>
            <person name="Ohtoshi R."/>
            <person name="Tomita M."/>
            <person name="Numata K."/>
            <person name="Arakawa K."/>
        </authorList>
    </citation>
    <scope>NUCLEOTIDE SEQUENCE [LARGE SCALE GENOMIC DNA]</scope>
</reference>
<gene>
    <name evidence="1" type="ORF">EVAR_44118_1</name>
</gene>
<sequence>MEHGILVKKQQISSCKVPQPVAQFDGYHHAQIENNQRAGSVYTLKVSRFMAAERAIRLSGAVRSNEIKISRSSQGGGSSYELFRLGEIRSRYRKRRVQRPHKRAQAYGHSDGIAVYKKLTVPSYFEKVSHTTAPGAPNEA</sequence>
<accession>A0A4C2A0A2</accession>
<comment type="caution">
    <text evidence="1">The sequence shown here is derived from an EMBL/GenBank/DDBJ whole genome shotgun (WGS) entry which is preliminary data.</text>
</comment>
<proteinExistence type="predicted"/>
<evidence type="ECO:0000313" key="2">
    <source>
        <dbReference type="Proteomes" id="UP000299102"/>
    </source>
</evidence>
<dbReference type="EMBL" id="BGZK01002372">
    <property type="protein sequence ID" value="GBP93408.1"/>
    <property type="molecule type" value="Genomic_DNA"/>
</dbReference>
<organism evidence="1 2">
    <name type="scientific">Eumeta variegata</name>
    <name type="common">Bagworm moth</name>
    <name type="synonym">Eumeta japonica</name>
    <dbReference type="NCBI Taxonomy" id="151549"/>
    <lineage>
        <taxon>Eukaryota</taxon>
        <taxon>Metazoa</taxon>
        <taxon>Ecdysozoa</taxon>
        <taxon>Arthropoda</taxon>
        <taxon>Hexapoda</taxon>
        <taxon>Insecta</taxon>
        <taxon>Pterygota</taxon>
        <taxon>Neoptera</taxon>
        <taxon>Endopterygota</taxon>
        <taxon>Lepidoptera</taxon>
        <taxon>Glossata</taxon>
        <taxon>Ditrysia</taxon>
        <taxon>Tineoidea</taxon>
        <taxon>Psychidae</taxon>
        <taxon>Oiketicinae</taxon>
        <taxon>Eumeta</taxon>
    </lineage>
</organism>
<evidence type="ECO:0000313" key="1">
    <source>
        <dbReference type="EMBL" id="GBP93408.1"/>
    </source>
</evidence>
<keyword evidence="2" id="KW-1185">Reference proteome</keyword>
<name>A0A4C2A0A2_EUMVA</name>
<dbReference type="Proteomes" id="UP000299102">
    <property type="component" value="Unassembled WGS sequence"/>
</dbReference>
<protein>
    <submittedName>
        <fullName evidence="1">Uncharacterized protein</fullName>
    </submittedName>
</protein>